<keyword evidence="8" id="KW-1185">Reference proteome</keyword>
<sequence>MNKPPVATVDIESFAHGGEGIAHVDGRVVFVRGAIPGDTVEITFTQEKKNFARATVTRVLTPSPQRTHQRCPAAAVGAGCCDLGELVPDHELTVKAATVVEQLRHLGQLNDVPEPELVDFDTPTGWRTRMRLGVDPHGRAGLRAGRSRDVVADAQCTQAVPGLLDGIVGPGARTFRPGAELVVAIDSTGHRHVVETRKVGRGQRVEQVTSVLEGTGTVQETVRNTTFEFPATGFWQAHRRAPEVYADTVEEWVHRECTGGENVDKQPGRVVAWDLYGGVGLFVPSLLRACGDAAEVYSVEVSPCAHDSGVAALSGDARVSFVTGKVERRLAQLPDPAVVVLDPPRQGAGDQVIADVAARHPGVVVHIGCDAATFARDTRSWVEHGYRLRRLRVFNAFPGTHHCETFGLFTPTSPAGRG</sequence>
<organism evidence="7 8">
    <name type="scientific">Corynebacterium durum F0235</name>
    <dbReference type="NCBI Taxonomy" id="1035195"/>
    <lineage>
        <taxon>Bacteria</taxon>
        <taxon>Bacillati</taxon>
        <taxon>Actinomycetota</taxon>
        <taxon>Actinomycetes</taxon>
        <taxon>Mycobacteriales</taxon>
        <taxon>Corynebacteriaceae</taxon>
        <taxon>Corynebacterium</taxon>
    </lineage>
</organism>
<name>L1MGN4_9CORY</name>
<dbReference type="PANTHER" id="PTHR11061:SF30">
    <property type="entry name" value="TRNA (URACIL(54)-C(5))-METHYLTRANSFERASE"/>
    <property type="match status" value="1"/>
</dbReference>
<evidence type="ECO:0000313" key="7">
    <source>
        <dbReference type="EMBL" id="EKX90114.1"/>
    </source>
</evidence>
<dbReference type="PROSITE" id="PS51687">
    <property type="entry name" value="SAM_MT_RNA_M5U"/>
    <property type="match status" value="1"/>
</dbReference>
<dbReference type="InterPro" id="IPR030390">
    <property type="entry name" value="MeTrfase_TrmA_AS"/>
</dbReference>
<dbReference type="PROSITE" id="PS50926">
    <property type="entry name" value="TRAM"/>
    <property type="match status" value="1"/>
</dbReference>
<dbReference type="HOGENOM" id="CLU_014689_7_0_11"/>
<dbReference type="AlphaFoldDB" id="L1MGN4"/>
<keyword evidence="2 4" id="KW-0808">Transferase</keyword>
<protein>
    <submittedName>
        <fullName evidence="7">TRAM domain protein</fullName>
    </submittedName>
</protein>
<feature type="binding site" evidence="4">
    <location>
        <position position="342"/>
    </location>
    <ligand>
        <name>S-adenosyl-L-methionine</name>
        <dbReference type="ChEBI" id="CHEBI:59789"/>
    </ligand>
</feature>
<evidence type="ECO:0000313" key="8">
    <source>
        <dbReference type="Proteomes" id="UP000010445"/>
    </source>
</evidence>
<dbReference type="PANTHER" id="PTHR11061">
    <property type="entry name" value="RNA M5U METHYLTRANSFERASE"/>
    <property type="match status" value="1"/>
</dbReference>
<dbReference type="InterPro" id="IPR029063">
    <property type="entry name" value="SAM-dependent_MTases_sf"/>
</dbReference>
<dbReference type="Pfam" id="PF01938">
    <property type="entry name" value="TRAM"/>
    <property type="match status" value="1"/>
</dbReference>
<accession>L1MGN4</accession>
<dbReference type="OrthoDB" id="9804590at2"/>
<evidence type="ECO:0000256" key="5">
    <source>
        <dbReference type="PROSITE-ProRule" id="PRU10015"/>
    </source>
</evidence>
<evidence type="ECO:0000259" key="6">
    <source>
        <dbReference type="PROSITE" id="PS50926"/>
    </source>
</evidence>
<dbReference type="eggNOG" id="COG2265">
    <property type="taxonomic scope" value="Bacteria"/>
</dbReference>
<dbReference type="PROSITE" id="PS01230">
    <property type="entry name" value="TRMA_1"/>
    <property type="match status" value="1"/>
</dbReference>
<keyword evidence="1 4" id="KW-0489">Methyltransferase</keyword>
<dbReference type="InterPro" id="IPR010280">
    <property type="entry name" value="U5_MeTrfase_fam"/>
</dbReference>
<feature type="domain" description="TRAM" evidence="6">
    <location>
        <begin position="1"/>
        <end position="58"/>
    </location>
</feature>
<evidence type="ECO:0000256" key="4">
    <source>
        <dbReference type="PROSITE-ProRule" id="PRU01024"/>
    </source>
</evidence>
<dbReference type="Gene3D" id="3.40.50.150">
    <property type="entry name" value="Vaccinia Virus protein VP39"/>
    <property type="match status" value="1"/>
</dbReference>
<dbReference type="Proteomes" id="UP000010445">
    <property type="component" value="Unassembled WGS sequence"/>
</dbReference>
<reference evidence="7 8" key="1">
    <citation type="submission" date="2012-05" db="EMBL/GenBank/DDBJ databases">
        <authorList>
            <person name="Weinstock G."/>
            <person name="Sodergren E."/>
            <person name="Lobos E.A."/>
            <person name="Fulton L."/>
            <person name="Fulton R."/>
            <person name="Courtney L."/>
            <person name="Fronick C."/>
            <person name="O'Laughlin M."/>
            <person name="Godfrey J."/>
            <person name="Wilson R.M."/>
            <person name="Miner T."/>
            <person name="Farmer C."/>
            <person name="Delehaunty K."/>
            <person name="Cordes M."/>
            <person name="Minx P."/>
            <person name="Tomlinson C."/>
            <person name="Chen J."/>
            <person name="Wollam A."/>
            <person name="Pepin K.H."/>
            <person name="Bhonagiri V."/>
            <person name="Zhang X."/>
            <person name="Suruliraj S."/>
            <person name="Warren W."/>
            <person name="Mitreva M."/>
            <person name="Mardis E.R."/>
            <person name="Wilson R.K."/>
        </authorList>
    </citation>
    <scope>NUCLEOTIDE SEQUENCE [LARGE SCALE GENOMIC DNA]</scope>
    <source>
        <strain evidence="7 8">F0235</strain>
    </source>
</reference>
<dbReference type="InterPro" id="IPR002792">
    <property type="entry name" value="TRAM_dom"/>
</dbReference>
<evidence type="ECO:0000256" key="3">
    <source>
        <dbReference type="ARBA" id="ARBA00022691"/>
    </source>
</evidence>
<proteinExistence type="inferred from homology"/>
<dbReference type="InterPro" id="IPR012340">
    <property type="entry name" value="NA-bd_OB-fold"/>
</dbReference>
<dbReference type="FunFam" id="2.40.50.140:FF:000097">
    <property type="entry name" value="23S rRNA (uracil(1939)-C(5))-methyltransferase RlmD"/>
    <property type="match status" value="1"/>
</dbReference>
<comment type="similarity">
    <text evidence="4">Belongs to the class I-like SAM-binding methyltransferase superfamily. RNA M5U methyltransferase family.</text>
</comment>
<dbReference type="RefSeq" id="WP_006063558.1">
    <property type="nucleotide sequence ID" value="NZ_KB290831.1"/>
</dbReference>
<dbReference type="PATRIC" id="fig|1035195.3.peg.1191"/>
<keyword evidence="3 4" id="KW-0949">S-adenosyl-L-methionine</keyword>
<evidence type="ECO:0000256" key="2">
    <source>
        <dbReference type="ARBA" id="ARBA00022679"/>
    </source>
</evidence>
<gene>
    <name evidence="7" type="ORF">HMPREF9997_01329</name>
</gene>
<dbReference type="GO" id="GO:0070041">
    <property type="term" value="F:rRNA (uridine-C5-)-methyltransferase activity"/>
    <property type="evidence" value="ECO:0007669"/>
    <property type="project" value="TreeGrafter"/>
</dbReference>
<dbReference type="SUPFAM" id="SSF53335">
    <property type="entry name" value="S-adenosyl-L-methionine-dependent methyltransferases"/>
    <property type="match status" value="1"/>
</dbReference>
<dbReference type="SUPFAM" id="SSF50249">
    <property type="entry name" value="Nucleic acid-binding proteins"/>
    <property type="match status" value="1"/>
</dbReference>
<dbReference type="STRING" id="1035195.HMPREF9997_01329"/>
<dbReference type="Gene3D" id="2.40.50.140">
    <property type="entry name" value="Nucleic acid-binding proteins"/>
    <property type="match status" value="1"/>
</dbReference>
<feature type="active site" evidence="5">
    <location>
        <position position="369"/>
    </location>
</feature>
<evidence type="ECO:0000256" key="1">
    <source>
        <dbReference type="ARBA" id="ARBA00022603"/>
    </source>
</evidence>
<comment type="caution">
    <text evidence="7">The sequence shown here is derived from an EMBL/GenBank/DDBJ whole genome shotgun (WGS) entry which is preliminary data.</text>
</comment>
<dbReference type="GO" id="GO:0070475">
    <property type="term" value="P:rRNA base methylation"/>
    <property type="evidence" value="ECO:0007669"/>
    <property type="project" value="TreeGrafter"/>
</dbReference>
<dbReference type="EMBL" id="AMEM01000018">
    <property type="protein sequence ID" value="EKX90114.1"/>
    <property type="molecule type" value="Genomic_DNA"/>
</dbReference>
<feature type="binding site" evidence="4">
    <location>
        <position position="236"/>
    </location>
    <ligand>
        <name>S-adenosyl-L-methionine</name>
        <dbReference type="ChEBI" id="CHEBI:59789"/>
    </ligand>
</feature>
<feature type="active site" description="Nucleophile" evidence="4">
    <location>
        <position position="369"/>
    </location>
</feature>
<feature type="binding site" evidence="4">
    <location>
        <position position="300"/>
    </location>
    <ligand>
        <name>S-adenosyl-L-methionine</name>
        <dbReference type="ChEBI" id="CHEBI:59789"/>
    </ligand>
</feature>
<feature type="binding site" evidence="4">
    <location>
        <position position="276"/>
    </location>
    <ligand>
        <name>S-adenosyl-L-methionine</name>
        <dbReference type="ChEBI" id="CHEBI:59789"/>
    </ligand>
</feature>